<dbReference type="PANTHER" id="PTHR32063">
    <property type="match status" value="1"/>
</dbReference>
<feature type="transmembrane region" description="Helical" evidence="1">
    <location>
        <begin position="931"/>
        <end position="952"/>
    </location>
</feature>
<name>A0A840VA87_9BACT</name>
<dbReference type="Pfam" id="PF00873">
    <property type="entry name" value="ACR_tran"/>
    <property type="match status" value="1"/>
</dbReference>
<keyword evidence="1" id="KW-0472">Membrane</keyword>
<proteinExistence type="predicted"/>
<keyword evidence="3" id="KW-1185">Reference proteome</keyword>
<dbReference type="InterPro" id="IPR001036">
    <property type="entry name" value="Acrflvin-R"/>
</dbReference>
<dbReference type="PRINTS" id="PR00702">
    <property type="entry name" value="ACRIFLAVINRP"/>
</dbReference>
<dbReference type="AlphaFoldDB" id="A0A840VA87"/>
<accession>A0A840VA87</accession>
<feature type="transmembrane region" description="Helical" evidence="1">
    <location>
        <begin position="363"/>
        <end position="383"/>
    </location>
</feature>
<dbReference type="GO" id="GO:0042910">
    <property type="term" value="F:xenobiotic transmembrane transporter activity"/>
    <property type="evidence" value="ECO:0007669"/>
    <property type="project" value="TreeGrafter"/>
</dbReference>
<protein>
    <submittedName>
        <fullName evidence="2">Multidrug efflux pump subunit AcrB</fullName>
    </submittedName>
</protein>
<dbReference type="GO" id="GO:0005886">
    <property type="term" value="C:plasma membrane"/>
    <property type="evidence" value="ECO:0007669"/>
    <property type="project" value="TreeGrafter"/>
</dbReference>
<evidence type="ECO:0000313" key="2">
    <source>
        <dbReference type="EMBL" id="MBB5351598.1"/>
    </source>
</evidence>
<dbReference type="PANTHER" id="PTHR32063:SF0">
    <property type="entry name" value="SWARMING MOTILITY PROTEIN SWRC"/>
    <property type="match status" value="1"/>
</dbReference>
<dbReference type="Proteomes" id="UP000557717">
    <property type="component" value="Unassembled WGS sequence"/>
</dbReference>
<feature type="transmembrane region" description="Helical" evidence="1">
    <location>
        <begin position="864"/>
        <end position="883"/>
    </location>
</feature>
<dbReference type="EMBL" id="JACHFD010000007">
    <property type="protein sequence ID" value="MBB5351598.1"/>
    <property type="molecule type" value="Genomic_DNA"/>
</dbReference>
<feature type="transmembrane region" description="Helical" evidence="1">
    <location>
        <begin position="1008"/>
        <end position="1035"/>
    </location>
</feature>
<gene>
    <name evidence="2" type="ORF">HNR46_001835</name>
</gene>
<feature type="transmembrane region" description="Helical" evidence="1">
    <location>
        <begin position="434"/>
        <end position="454"/>
    </location>
</feature>
<dbReference type="Gene3D" id="3.30.70.1430">
    <property type="entry name" value="Multidrug efflux transporter AcrB pore domain"/>
    <property type="match status" value="2"/>
</dbReference>
<evidence type="ECO:0000256" key="1">
    <source>
        <dbReference type="SAM" id="Phobius"/>
    </source>
</evidence>
<reference evidence="2 3" key="1">
    <citation type="submission" date="2020-08" db="EMBL/GenBank/DDBJ databases">
        <title>Genomic Encyclopedia of Type Strains, Phase IV (KMG-IV): sequencing the most valuable type-strain genomes for metagenomic binning, comparative biology and taxonomic classification.</title>
        <authorList>
            <person name="Goeker M."/>
        </authorList>
    </citation>
    <scope>NUCLEOTIDE SEQUENCE [LARGE SCALE GENOMIC DNA]</scope>
    <source>
        <strain evidence="2 3">YC6886</strain>
    </source>
</reference>
<dbReference type="Gene3D" id="3.30.70.1320">
    <property type="entry name" value="Multidrug efflux transporter AcrB pore domain like"/>
    <property type="match status" value="1"/>
</dbReference>
<dbReference type="Gene3D" id="3.30.2090.10">
    <property type="entry name" value="Multidrug efflux transporter AcrB TolC docking domain, DN and DC subdomains"/>
    <property type="match status" value="2"/>
</dbReference>
<dbReference type="Gene3D" id="3.30.70.1440">
    <property type="entry name" value="Multidrug efflux transporter AcrB pore domain"/>
    <property type="match status" value="1"/>
</dbReference>
<feature type="transmembrane region" description="Helical" evidence="1">
    <location>
        <begin position="890"/>
        <end position="911"/>
    </location>
</feature>
<dbReference type="SUPFAM" id="SSF82714">
    <property type="entry name" value="Multidrug efflux transporter AcrB TolC docking domain, DN and DC subdomains"/>
    <property type="match status" value="2"/>
</dbReference>
<dbReference type="RefSeq" id="WP_184017907.1">
    <property type="nucleotide sequence ID" value="NZ_JACHFD010000007.1"/>
</dbReference>
<feature type="transmembrane region" description="Helical" evidence="1">
    <location>
        <begin position="340"/>
        <end position="356"/>
    </location>
</feature>
<dbReference type="Gene3D" id="1.20.1640.10">
    <property type="entry name" value="Multidrug efflux transporter AcrB transmembrane domain"/>
    <property type="match status" value="2"/>
</dbReference>
<feature type="transmembrane region" description="Helical" evidence="1">
    <location>
        <begin position="973"/>
        <end position="996"/>
    </location>
</feature>
<feature type="transmembrane region" description="Helical" evidence="1">
    <location>
        <begin position="389"/>
        <end position="413"/>
    </location>
</feature>
<dbReference type="SUPFAM" id="SSF82866">
    <property type="entry name" value="Multidrug efflux transporter AcrB transmembrane domain"/>
    <property type="match status" value="2"/>
</dbReference>
<organism evidence="2 3">
    <name type="scientific">Haloferula luteola</name>
    <dbReference type="NCBI Taxonomy" id="595692"/>
    <lineage>
        <taxon>Bacteria</taxon>
        <taxon>Pseudomonadati</taxon>
        <taxon>Verrucomicrobiota</taxon>
        <taxon>Verrucomicrobiia</taxon>
        <taxon>Verrucomicrobiales</taxon>
        <taxon>Verrucomicrobiaceae</taxon>
        <taxon>Haloferula</taxon>
    </lineage>
</organism>
<dbReference type="SUPFAM" id="SSF82693">
    <property type="entry name" value="Multidrug efflux transporter AcrB pore domain, PN1, PN2, PC1 and PC2 subdomains"/>
    <property type="match status" value="2"/>
</dbReference>
<comment type="caution">
    <text evidence="2">The sequence shown here is derived from an EMBL/GenBank/DDBJ whole genome shotgun (WGS) entry which is preliminary data.</text>
</comment>
<feature type="transmembrane region" description="Helical" evidence="1">
    <location>
        <begin position="12"/>
        <end position="32"/>
    </location>
</feature>
<keyword evidence="1" id="KW-1133">Transmembrane helix</keyword>
<evidence type="ECO:0000313" key="3">
    <source>
        <dbReference type="Proteomes" id="UP000557717"/>
    </source>
</evidence>
<keyword evidence="1" id="KW-0812">Transmembrane</keyword>
<dbReference type="InterPro" id="IPR027463">
    <property type="entry name" value="AcrB_DN_DC_subdom"/>
</dbReference>
<sequence length="1065" mass="115885">MFEAILRRGTIVSVITAMILLMGVIAALRVPIQMIPDLDVRIISIETGWPGATPQDVEKEILIEQEEYLRGLPDLKRMTSFSSTGRAEIELEFPFGTDITEALLRVNNALSQVPAYPENVDEPVLRTDSFSYNAFMAFNVVPAKGNPKHVDINMMLDFVEDNVRPVLERVPGVSQVEVRGGAERQIQIQADAAKLAERGLTLGDLRDAIRTRNIDVSAGDIDSGKRRYLLRTVGRFDTLEELEDLILSRRGDAVLRLSDVATVHLDHAELRGTSSTDGETNIRLGLIRQTGSNVIAIKEAVLPMLDQINEDILAPAGLRMYLSNDDVRYVEDSVGNVRKNILIGAMLAVLVMFLFLRSVSATLIGMLGMPICTVAGFLGLLMFGRTINVISLAGIAFAIGMTIDNTIVVLESIEQERQKGKSRFDAARDGVSRVWSAVLSGTMTTILVFLPLLFVREEAGQLFSDIGIAISSSIVVSMVVAIALVPVAYANLAWRRGGASAPPPPRKQWLLAPLFGLIETPLRRLSCLVVTLGMTVAAMVFLTPPAEYLPEGEEAKVFATMIAPPGYSLEEMDGIARELEAALLPALEQEPEAFDRGETEFPALTRVSVNAQSQSLRIISETKNPKHIDALMDRLDARFRTYPGMRAFSSRGSIISSNDGGTRAVALNISGPGLPEIYRTALEVYRRAGEAIDGARINSIPSSLKLGQPLLEIRPKWERLAEMGFDAPGFGFAVSALTDGAFVDEFFLNDDKVDIFLFSDALNRQQLERLEELPVRAPVGAVVPLGALADIRETVDTAEIRRVDGRRTVSLYVIPPRSMPLETAVSKIREEVVAPMRREGGLPHGVAVDLTGASDQLEATKASLAGNLWIAVVLCYLQLVIIYRHWGSPFLILATVPLGISGGIVGLWLLNFVGGKLPLLGIPLITQPFDMITMLGFLILLGTSVNNPILIVDRTMENRRAGMGTLDAVKDAIAARLRPVMMTTSTTLMGLAPLVFLPGAGTELYRGVGAIVLFGLACSSVVTLTFLPALLTAVLPMTDRLMSRWRAHRPSPERMADSGLVSGNQ</sequence>
<feature type="transmembrane region" description="Helical" evidence="1">
    <location>
        <begin position="466"/>
        <end position="490"/>
    </location>
</feature>